<dbReference type="RefSeq" id="WP_002700550.1">
    <property type="nucleotide sequence ID" value="NZ_AAWS01000032.1"/>
</dbReference>
<name>A1ZSJ5_MICM2</name>
<dbReference type="EMBL" id="AAWS01000032">
    <property type="protein sequence ID" value="EAY26575.1"/>
    <property type="molecule type" value="Genomic_DNA"/>
</dbReference>
<organism evidence="2 3">
    <name type="scientific">Microscilla marina ATCC 23134</name>
    <dbReference type="NCBI Taxonomy" id="313606"/>
    <lineage>
        <taxon>Bacteria</taxon>
        <taxon>Pseudomonadati</taxon>
        <taxon>Bacteroidota</taxon>
        <taxon>Cytophagia</taxon>
        <taxon>Cytophagales</taxon>
        <taxon>Microscillaceae</taxon>
        <taxon>Microscilla</taxon>
    </lineage>
</organism>
<evidence type="ECO:0000256" key="1">
    <source>
        <dbReference type="SAM" id="SignalP"/>
    </source>
</evidence>
<dbReference type="Proteomes" id="UP000004095">
    <property type="component" value="Unassembled WGS sequence"/>
</dbReference>
<gene>
    <name evidence="2" type="ORF">M23134_06102</name>
</gene>
<evidence type="ECO:0000313" key="3">
    <source>
        <dbReference type="Proteomes" id="UP000004095"/>
    </source>
</evidence>
<evidence type="ECO:0000313" key="2">
    <source>
        <dbReference type="EMBL" id="EAY26575.1"/>
    </source>
</evidence>
<feature type="signal peptide" evidence="1">
    <location>
        <begin position="1"/>
        <end position="21"/>
    </location>
</feature>
<reference evidence="2 3" key="1">
    <citation type="submission" date="2007-01" db="EMBL/GenBank/DDBJ databases">
        <authorList>
            <person name="Haygood M."/>
            <person name="Podell S."/>
            <person name="Anderson C."/>
            <person name="Hopkinson B."/>
            <person name="Roe K."/>
            <person name="Barbeau K."/>
            <person name="Gaasterland T."/>
            <person name="Ferriera S."/>
            <person name="Johnson J."/>
            <person name="Kravitz S."/>
            <person name="Beeson K."/>
            <person name="Sutton G."/>
            <person name="Rogers Y.-H."/>
            <person name="Friedman R."/>
            <person name="Frazier M."/>
            <person name="Venter J.C."/>
        </authorList>
    </citation>
    <scope>NUCLEOTIDE SEQUENCE [LARGE SCALE GENOMIC DNA]</scope>
    <source>
        <strain evidence="2 3">ATCC 23134</strain>
    </source>
</reference>
<feature type="chain" id="PRO_5002642421" evidence="1">
    <location>
        <begin position="22"/>
        <end position="143"/>
    </location>
</feature>
<dbReference type="AlphaFoldDB" id="A1ZSJ5"/>
<comment type="caution">
    <text evidence="2">The sequence shown here is derived from an EMBL/GenBank/DDBJ whole genome shotgun (WGS) entry which is preliminary data.</text>
</comment>
<keyword evidence="3" id="KW-1185">Reference proteome</keyword>
<sequence length="143" mass="16774">MKKLAILCLITLFFASSNAMAQRKKRSTKEYKAMMSFDFKGKTWIYSHQEDKDGNILENEAFFKRQRIVLDIKKKEAYKVVTTAEVNKSRFRMTPSSNDTNFHLRYYMLSCGFMDLYAPLNKEKKNTLHFKQGASTLVFIAKQ</sequence>
<proteinExistence type="predicted"/>
<keyword evidence="1" id="KW-0732">Signal</keyword>
<accession>A1ZSJ5</accession>
<protein>
    <submittedName>
        <fullName evidence="2">Uncharacterized protein</fullName>
    </submittedName>
</protein>